<gene>
    <name evidence="2" type="ORF">J437_LFUL003905</name>
</gene>
<reference evidence="2" key="2">
    <citation type="submission" date="2017-10" db="EMBL/GenBank/DDBJ databases">
        <title>Ladona fulva Genome sequencing and assembly.</title>
        <authorList>
            <person name="Murali S."/>
            <person name="Richards S."/>
            <person name="Bandaranaike D."/>
            <person name="Bellair M."/>
            <person name="Blankenburg K."/>
            <person name="Chao H."/>
            <person name="Dinh H."/>
            <person name="Doddapaneni H."/>
            <person name="Dugan-Rocha S."/>
            <person name="Elkadiri S."/>
            <person name="Gnanaolivu R."/>
            <person name="Hernandez B."/>
            <person name="Skinner E."/>
            <person name="Javaid M."/>
            <person name="Lee S."/>
            <person name="Li M."/>
            <person name="Ming W."/>
            <person name="Munidasa M."/>
            <person name="Muniz J."/>
            <person name="Nguyen L."/>
            <person name="Hughes D."/>
            <person name="Osuji N."/>
            <person name="Pu L.-L."/>
            <person name="Puazo M."/>
            <person name="Qu C."/>
            <person name="Quiroz J."/>
            <person name="Raj R."/>
            <person name="Weissenberger G."/>
            <person name="Xin Y."/>
            <person name="Zou X."/>
            <person name="Han Y."/>
            <person name="Worley K."/>
            <person name="Muzny D."/>
            <person name="Gibbs R."/>
        </authorList>
    </citation>
    <scope>NUCLEOTIDE SEQUENCE</scope>
    <source>
        <strain evidence="2">Sampled in the wild</strain>
    </source>
</reference>
<dbReference type="Proteomes" id="UP000792457">
    <property type="component" value="Unassembled WGS sequence"/>
</dbReference>
<evidence type="ECO:0000256" key="1">
    <source>
        <dbReference type="SAM" id="Phobius"/>
    </source>
</evidence>
<keyword evidence="3" id="KW-1185">Reference proteome</keyword>
<dbReference type="AlphaFoldDB" id="A0A8K0K5S4"/>
<proteinExistence type="predicted"/>
<comment type="caution">
    <text evidence="2">The sequence shown here is derived from an EMBL/GenBank/DDBJ whole genome shotgun (WGS) entry which is preliminary data.</text>
</comment>
<keyword evidence="1" id="KW-0812">Transmembrane</keyword>
<accession>A0A8K0K5S4</accession>
<evidence type="ECO:0000313" key="3">
    <source>
        <dbReference type="Proteomes" id="UP000792457"/>
    </source>
</evidence>
<feature type="transmembrane region" description="Helical" evidence="1">
    <location>
        <begin position="27"/>
        <end position="48"/>
    </location>
</feature>
<evidence type="ECO:0000313" key="2">
    <source>
        <dbReference type="EMBL" id="KAG8228428.1"/>
    </source>
</evidence>
<organism evidence="2 3">
    <name type="scientific">Ladona fulva</name>
    <name type="common">Scarce chaser dragonfly</name>
    <name type="synonym">Libellula fulva</name>
    <dbReference type="NCBI Taxonomy" id="123851"/>
    <lineage>
        <taxon>Eukaryota</taxon>
        <taxon>Metazoa</taxon>
        <taxon>Ecdysozoa</taxon>
        <taxon>Arthropoda</taxon>
        <taxon>Hexapoda</taxon>
        <taxon>Insecta</taxon>
        <taxon>Pterygota</taxon>
        <taxon>Palaeoptera</taxon>
        <taxon>Odonata</taxon>
        <taxon>Epiprocta</taxon>
        <taxon>Anisoptera</taxon>
        <taxon>Libelluloidea</taxon>
        <taxon>Libellulidae</taxon>
        <taxon>Ladona</taxon>
    </lineage>
</organism>
<keyword evidence="1" id="KW-0472">Membrane</keyword>
<dbReference type="EMBL" id="KZ308371">
    <property type="protein sequence ID" value="KAG8228428.1"/>
    <property type="molecule type" value="Genomic_DNA"/>
</dbReference>
<reference evidence="2" key="1">
    <citation type="submission" date="2013-04" db="EMBL/GenBank/DDBJ databases">
        <authorList>
            <person name="Qu J."/>
            <person name="Murali S.C."/>
            <person name="Bandaranaike D."/>
            <person name="Bellair M."/>
            <person name="Blankenburg K."/>
            <person name="Chao H."/>
            <person name="Dinh H."/>
            <person name="Doddapaneni H."/>
            <person name="Downs B."/>
            <person name="Dugan-Rocha S."/>
            <person name="Elkadiri S."/>
            <person name="Gnanaolivu R.D."/>
            <person name="Hernandez B."/>
            <person name="Javaid M."/>
            <person name="Jayaseelan J.C."/>
            <person name="Lee S."/>
            <person name="Li M."/>
            <person name="Ming W."/>
            <person name="Munidasa M."/>
            <person name="Muniz J."/>
            <person name="Nguyen L."/>
            <person name="Ongeri F."/>
            <person name="Osuji N."/>
            <person name="Pu L.-L."/>
            <person name="Puazo M."/>
            <person name="Qu C."/>
            <person name="Quiroz J."/>
            <person name="Raj R."/>
            <person name="Weissenberger G."/>
            <person name="Xin Y."/>
            <person name="Zou X."/>
            <person name="Han Y."/>
            <person name="Richards S."/>
            <person name="Worley K."/>
            <person name="Muzny D."/>
            <person name="Gibbs R."/>
        </authorList>
    </citation>
    <scope>NUCLEOTIDE SEQUENCE</scope>
    <source>
        <strain evidence="2">Sampled in the wild</strain>
    </source>
</reference>
<sequence>MNIRRSYFELVERDSENVSSAWKVLSILFYLGSVVSGITCSCAFAYFLDTVGGNCILFSSLTFNSSVTVNTTIIAFDAANSEWGKSISCTFCLCVPVVSILFGLSWATFFLMCGKGGNTHRGYLHG</sequence>
<dbReference type="OrthoDB" id="8173371at2759"/>
<feature type="transmembrane region" description="Helical" evidence="1">
    <location>
        <begin position="88"/>
        <end position="111"/>
    </location>
</feature>
<name>A0A8K0K5S4_LADFU</name>
<feature type="transmembrane region" description="Helical" evidence="1">
    <location>
        <begin position="55"/>
        <end position="76"/>
    </location>
</feature>
<keyword evidence="1" id="KW-1133">Transmembrane helix</keyword>
<protein>
    <submittedName>
        <fullName evidence="2">Uncharacterized protein</fullName>
    </submittedName>
</protein>